<sequence length="90" mass="10357">MSNCLDISSLFTPPVNAKLVNNTLVGKYLVETEFHSYPSNYTCAQVVYEYDLPDPYRIIHPRDGITRDLMPSRLNLFVTDYSVIQNTGYF</sequence>
<dbReference type="OrthoDB" id="10013825at2759"/>
<keyword evidence="2" id="KW-1185">Reference proteome</keyword>
<reference evidence="2" key="1">
    <citation type="submission" date="2017-01" db="EMBL/GenBank/DDBJ databases">
        <authorList>
            <person name="Wang Y."/>
            <person name="White M."/>
            <person name="Kvist S."/>
            <person name="Moncalvo J.-M."/>
        </authorList>
    </citation>
    <scope>NUCLEOTIDE SEQUENCE [LARGE SCALE GENOMIC DNA]</scope>
    <source>
        <strain evidence="2">COL-18-3</strain>
    </source>
</reference>
<evidence type="ECO:0000313" key="1">
    <source>
        <dbReference type="EMBL" id="OMH84981.1"/>
    </source>
</evidence>
<dbReference type="Gene3D" id="3.30.10.10">
    <property type="entry name" value="Trypsin Inhibitor V, subunit A"/>
    <property type="match status" value="1"/>
</dbReference>
<dbReference type="Proteomes" id="UP000188320">
    <property type="component" value="Unassembled WGS sequence"/>
</dbReference>
<protein>
    <submittedName>
        <fullName evidence="1">Uncharacterized protein</fullName>
    </submittedName>
</protein>
<name>A0A1R1PVL3_ZANCU</name>
<evidence type="ECO:0000313" key="2">
    <source>
        <dbReference type="Proteomes" id="UP000188320"/>
    </source>
</evidence>
<organism evidence="1 2">
    <name type="scientific">Zancudomyces culisetae</name>
    <name type="common">Gut fungus</name>
    <name type="synonym">Smittium culisetae</name>
    <dbReference type="NCBI Taxonomy" id="1213189"/>
    <lineage>
        <taxon>Eukaryota</taxon>
        <taxon>Fungi</taxon>
        <taxon>Fungi incertae sedis</taxon>
        <taxon>Zoopagomycota</taxon>
        <taxon>Kickxellomycotina</taxon>
        <taxon>Harpellomycetes</taxon>
        <taxon>Harpellales</taxon>
        <taxon>Legeriomycetaceae</taxon>
        <taxon>Zancudomyces</taxon>
    </lineage>
</organism>
<dbReference type="AlphaFoldDB" id="A0A1R1PVL3"/>
<comment type="caution">
    <text evidence="1">The sequence shown here is derived from an EMBL/GenBank/DDBJ whole genome shotgun (WGS) entry which is preliminary data.</text>
</comment>
<gene>
    <name evidence="1" type="ORF">AX774_g1490</name>
</gene>
<dbReference type="EMBL" id="LSSK01000124">
    <property type="protein sequence ID" value="OMH84981.1"/>
    <property type="molecule type" value="Genomic_DNA"/>
</dbReference>
<accession>A0A1R1PVL3</accession>
<proteinExistence type="predicted"/>